<sequence>MFVVKRIYDPANGEDGKRYLVDRLWPRGMRKQDAALDGWLKDLSPSTELRQWFGHDPARREEFRQRFARELDTPQAARLMDALREEAKGGRVTLLYSAKDTQFNNATCLKEFLENG</sequence>
<reference evidence="1" key="1">
    <citation type="journal article" date="2020" name="mSystems">
        <title>Genome- and Community-Level Interaction Insights into Carbon Utilization and Element Cycling Functions of Hydrothermarchaeota in Hydrothermal Sediment.</title>
        <authorList>
            <person name="Zhou Z."/>
            <person name="Liu Y."/>
            <person name="Xu W."/>
            <person name="Pan J."/>
            <person name="Luo Z.H."/>
            <person name="Li M."/>
        </authorList>
    </citation>
    <scope>NUCLEOTIDE SEQUENCE [LARGE SCALE GENOMIC DNA]</scope>
    <source>
        <strain evidence="1">SpSt-413</strain>
    </source>
</reference>
<dbReference type="PANTHER" id="PTHR36849:SF1">
    <property type="entry name" value="CYTOPLASMIC PROTEIN"/>
    <property type="match status" value="1"/>
</dbReference>
<accession>A0A7C4AI77</accession>
<organism evidence="1">
    <name type="scientific">Fundidesulfovibrio putealis</name>
    <dbReference type="NCBI Taxonomy" id="270496"/>
    <lineage>
        <taxon>Bacteria</taxon>
        <taxon>Pseudomonadati</taxon>
        <taxon>Thermodesulfobacteriota</taxon>
        <taxon>Desulfovibrionia</taxon>
        <taxon>Desulfovibrionales</taxon>
        <taxon>Desulfovibrionaceae</taxon>
        <taxon>Fundidesulfovibrio</taxon>
    </lineage>
</organism>
<dbReference type="InterPro" id="IPR052552">
    <property type="entry name" value="YeaO-like"/>
</dbReference>
<dbReference type="EMBL" id="DSRP01000743">
    <property type="protein sequence ID" value="HGG93400.1"/>
    <property type="molecule type" value="Genomic_DNA"/>
</dbReference>
<comment type="caution">
    <text evidence="1">The sequence shown here is derived from an EMBL/GenBank/DDBJ whole genome shotgun (WGS) entry which is preliminary data.</text>
</comment>
<dbReference type="Pfam" id="PF22752">
    <property type="entry name" value="DUF488-N3i"/>
    <property type="match status" value="1"/>
</dbReference>
<protein>
    <submittedName>
        <fullName evidence="1">DUF488 family protein</fullName>
    </submittedName>
</protein>
<proteinExistence type="predicted"/>
<evidence type="ECO:0000313" key="1">
    <source>
        <dbReference type="EMBL" id="HGG93400.1"/>
    </source>
</evidence>
<gene>
    <name evidence="1" type="ORF">ENR59_10690</name>
</gene>
<dbReference type="AlphaFoldDB" id="A0A7C4AI77"/>
<name>A0A7C4AI77_9BACT</name>
<dbReference type="PANTHER" id="PTHR36849">
    <property type="entry name" value="CYTOPLASMIC PROTEIN-RELATED"/>
    <property type="match status" value="1"/>
</dbReference>